<dbReference type="AlphaFoldDB" id="A0A4C1UX37"/>
<dbReference type="EMBL" id="BGZK01000234">
    <property type="protein sequence ID" value="GBP30552.1"/>
    <property type="molecule type" value="Genomic_DNA"/>
</dbReference>
<keyword evidence="3" id="KW-1185">Reference proteome</keyword>
<evidence type="ECO:0000313" key="2">
    <source>
        <dbReference type="EMBL" id="GBP30552.1"/>
    </source>
</evidence>
<proteinExistence type="predicted"/>
<dbReference type="Proteomes" id="UP000299102">
    <property type="component" value="Unassembled WGS sequence"/>
</dbReference>
<evidence type="ECO:0000313" key="3">
    <source>
        <dbReference type="Proteomes" id="UP000299102"/>
    </source>
</evidence>
<protein>
    <submittedName>
        <fullName evidence="2">Uncharacterized protein</fullName>
    </submittedName>
</protein>
<evidence type="ECO:0000256" key="1">
    <source>
        <dbReference type="SAM" id="MobiDB-lite"/>
    </source>
</evidence>
<accession>A0A4C1UX37</accession>
<name>A0A4C1UX37_EUMVA</name>
<gene>
    <name evidence="2" type="ORF">EVAR_94732_1</name>
</gene>
<organism evidence="2 3">
    <name type="scientific">Eumeta variegata</name>
    <name type="common">Bagworm moth</name>
    <name type="synonym">Eumeta japonica</name>
    <dbReference type="NCBI Taxonomy" id="151549"/>
    <lineage>
        <taxon>Eukaryota</taxon>
        <taxon>Metazoa</taxon>
        <taxon>Ecdysozoa</taxon>
        <taxon>Arthropoda</taxon>
        <taxon>Hexapoda</taxon>
        <taxon>Insecta</taxon>
        <taxon>Pterygota</taxon>
        <taxon>Neoptera</taxon>
        <taxon>Endopterygota</taxon>
        <taxon>Lepidoptera</taxon>
        <taxon>Glossata</taxon>
        <taxon>Ditrysia</taxon>
        <taxon>Tineoidea</taxon>
        <taxon>Psychidae</taxon>
        <taxon>Oiketicinae</taxon>
        <taxon>Eumeta</taxon>
    </lineage>
</organism>
<comment type="caution">
    <text evidence="2">The sequence shown here is derived from an EMBL/GenBank/DDBJ whole genome shotgun (WGS) entry which is preliminary data.</text>
</comment>
<reference evidence="2 3" key="1">
    <citation type="journal article" date="2019" name="Commun. Biol.">
        <title>The bagworm genome reveals a unique fibroin gene that provides high tensile strength.</title>
        <authorList>
            <person name="Kono N."/>
            <person name="Nakamura H."/>
            <person name="Ohtoshi R."/>
            <person name="Tomita M."/>
            <person name="Numata K."/>
            <person name="Arakawa K."/>
        </authorList>
    </citation>
    <scope>NUCLEOTIDE SEQUENCE [LARGE SCALE GENOMIC DNA]</scope>
</reference>
<feature type="region of interest" description="Disordered" evidence="1">
    <location>
        <begin position="42"/>
        <end position="67"/>
    </location>
</feature>
<sequence length="67" mass="7342">MVCTRKTAPLTQIALSADVYVTSRSTHQAAHVYHHLARFERSEPSGPTYSMPKPRGKSPGYALGTVK</sequence>